<comment type="caution">
    <text evidence="7">The sequence shown here is derived from an EMBL/GenBank/DDBJ whole genome shotgun (WGS) entry which is preliminary data.</text>
</comment>
<feature type="domain" description="Bromo" evidence="5">
    <location>
        <begin position="132"/>
        <end position="204"/>
    </location>
</feature>
<dbReference type="InterPro" id="IPR027353">
    <property type="entry name" value="NET_dom"/>
</dbReference>
<dbReference type="InterPro" id="IPR001487">
    <property type="entry name" value="Bromodomain"/>
</dbReference>
<gene>
    <name evidence="7" type="primary">A09p073850.1_BraROA</name>
    <name evidence="7" type="ORF">IGI04_038485</name>
</gene>
<evidence type="ECO:0000256" key="4">
    <source>
        <dbReference type="PROSITE-ProRule" id="PRU00035"/>
    </source>
</evidence>
<organism evidence="7 8">
    <name type="scientific">Brassica rapa subsp. trilocularis</name>
    <dbReference type="NCBI Taxonomy" id="1813537"/>
    <lineage>
        <taxon>Eukaryota</taxon>
        <taxon>Viridiplantae</taxon>
        <taxon>Streptophyta</taxon>
        <taxon>Embryophyta</taxon>
        <taxon>Tracheophyta</taxon>
        <taxon>Spermatophyta</taxon>
        <taxon>Magnoliopsida</taxon>
        <taxon>eudicotyledons</taxon>
        <taxon>Gunneridae</taxon>
        <taxon>Pentapetalae</taxon>
        <taxon>rosids</taxon>
        <taxon>malvids</taxon>
        <taxon>Brassicales</taxon>
        <taxon>Brassicaceae</taxon>
        <taxon>Brassiceae</taxon>
        <taxon>Brassica</taxon>
    </lineage>
</organism>
<evidence type="ECO:0008006" key="9">
    <source>
        <dbReference type="Google" id="ProtNLM"/>
    </source>
</evidence>
<keyword evidence="2 4" id="KW-0103">Bromodomain</keyword>
<feature type="domain" description="NET" evidence="6">
    <location>
        <begin position="254"/>
        <end position="336"/>
    </location>
</feature>
<dbReference type="EMBL" id="JADBGQ010000008">
    <property type="protein sequence ID" value="KAG5387015.1"/>
    <property type="molecule type" value="Genomic_DNA"/>
</dbReference>
<keyword evidence="3" id="KW-0804">Transcription</keyword>
<proteinExistence type="predicted"/>
<dbReference type="SMART" id="SM00297">
    <property type="entry name" value="BROMO"/>
    <property type="match status" value="1"/>
</dbReference>
<evidence type="ECO:0000256" key="3">
    <source>
        <dbReference type="ARBA" id="ARBA00023163"/>
    </source>
</evidence>
<dbReference type="PROSITE" id="PS51525">
    <property type="entry name" value="NET"/>
    <property type="match status" value="1"/>
</dbReference>
<dbReference type="Gene3D" id="1.20.920.10">
    <property type="entry name" value="Bromodomain-like"/>
    <property type="match status" value="1"/>
</dbReference>
<dbReference type="PROSITE" id="PS50014">
    <property type="entry name" value="BROMODOMAIN_2"/>
    <property type="match status" value="1"/>
</dbReference>
<evidence type="ECO:0000259" key="5">
    <source>
        <dbReference type="PROSITE" id="PS50014"/>
    </source>
</evidence>
<dbReference type="Pfam" id="PF00439">
    <property type="entry name" value="Bromodomain"/>
    <property type="match status" value="1"/>
</dbReference>
<evidence type="ECO:0000259" key="6">
    <source>
        <dbReference type="PROSITE" id="PS51525"/>
    </source>
</evidence>
<evidence type="ECO:0000256" key="1">
    <source>
        <dbReference type="ARBA" id="ARBA00023015"/>
    </source>
</evidence>
<protein>
    <recommendedName>
        <fullName evidence="9">Bromo domain-containing protein</fullName>
    </recommendedName>
</protein>
<accession>A0ABQ7LKD8</accession>
<dbReference type="SUPFAM" id="SSF47370">
    <property type="entry name" value="Bromodomain"/>
    <property type="match status" value="1"/>
</dbReference>
<dbReference type="InterPro" id="IPR036427">
    <property type="entry name" value="Bromodomain-like_sf"/>
</dbReference>
<dbReference type="InterPro" id="IPR038336">
    <property type="entry name" value="NET_sf"/>
</dbReference>
<keyword evidence="1" id="KW-0805">Transcription regulation</keyword>
<sequence>MIKAYAILAIPCYIASLGFSTSSSTFDHNRTKPMVAARHDRPVNVPLVSPSHSFASEDEDPMSKVVSLSSTSKREVKNLKLKLISEVDKVRIVITRFDPQGGNKKIETVKKSGHGGTVHIFRNCNNLLRKLMTHKYGWVFNVPVDAEGLCLRDYHTIVKEPMDLGTVKSKLGEGLYNSPLDFAEDVRLTFNNAILYNPMGNDVHSMAKLLLSMFEEKWVSIEVQLDSLPIVDPLPAPTVLKDRTLERVESMTTPVETPVDNRDLTLDEKRRLIEELQDLPCDKLETVVQIIKKSNPELSQQDDDEIELDIDSLDIQTLWELYRFVTGYKESLNNRKEDQKEMLNLLTILSKNRPTTLALSIYSHTKKWDNDYSSSFTLSGSQLTSLFFFDLQILTVIAPRDIKALPPPESYTPPPEPELAKPQYTDDLVNLKENDVTGDDQGNKFALALFAGPPGSQWEAFPSDGVTSAWQNPAAEPGKADWELALVETASNLEKQT</sequence>
<evidence type="ECO:0000256" key="2">
    <source>
        <dbReference type="ARBA" id="ARBA00023117"/>
    </source>
</evidence>
<evidence type="ECO:0000313" key="8">
    <source>
        <dbReference type="Proteomes" id="UP000823674"/>
    </source>
</evidence>
<dbReference type="Gene3D" id="1.20.1270.220">
    <property type="match status" value="1"/>
</dbReference>
<keyword evidence="8" id="KW-1185">Reference proteome</keyword>
<dbReference type="PANTHER" id="PTHR45926">
    <property type="entry name" value="OSJNBA0053K19.4 PROTEIN"/>
    <property type="match status" value="1"/>
</dbReference>
<dbReference type="Proteomes" id="UP000823674">
    <property type="component" value="Chromosome A09"/>
</dbReference>
<dbReference type="PRINTS" id="PR00503">
    <property type="entry name" value="BROMODOMAIN"/>
</dbReference>
<evidence type="ECO:0000313" key="7">
    <source>
        <dbReference type="EMBL" id="KAG5387015.1"/>
    </source>
</evidence>
<name>A0ABQ7LKD8_BRACM</name>
<dbReference type="Pfam" id="PF17035">
    <property type="entry name" value="BET"/>
    <property type="match status" value="1"/>
</dbReference>
<feature type="non-terminal residue" evidence="7">
    <location>
        <position position="497"/>
    </location>
</feature>
<reference evidence="7 8" key="1">
    <citation type="submission" date="2021-03" db="EMBL/GenBank/DDBJ databases">
        <authorList>
            <person name="King G.J."/>
            <person name="Bancroft I."/>
            <person name="Baten A."/>
            <person name="Bloomfield J."/>
            <person name="Borpatragohain P."/>
            <person name="He Z."/>
            <person name="Irish N."/>
            <person name="Irwin J."/>
            <person name="Liu K."/>
            <person name="Mauleon R.P."/>
            <person name="Moore J."/>
            <person name="Morris R."/>
            <person name="Ostergaard L."/>
            <person name="Wang B."/>
            <person name="Wells R."/>
        </authorList>
    </citation>
    <scope>NUCLEOTIDE SEQUENCE [LARGE SCALE GENOMIC DNA]</scope>
    <source>
        <strain evidence="7">R-o-18</strain>
        <tissue evidence="7">Leaf</tissue>
    </source>
</reference>